<proteinExistence type="predicted"/>
<dbReference type="EMBL" id="JAWDJW010012131">
    <property type="protein sequence ID" value="KAK3044305.1"/>
    <property type="molecule type" value="Genomic_DNA"/>
</dbReference>
<sequence length="310" mass="34306">MALLNDLDSVVEDFATLVNESRQRRTVGLQPTPSRDSITSDSSTEEFFDATDGDANRSQVLTIRHDSDDDTDGQFDNVSEGESDDSSQRDGLGAFDRKPREGQALLFPTKAKSLTPLPLDKVSRRTIVPPAKVNPPSLIGFLRKNVGKDLSTIAMPVSANEPTSLLQRVAEQLEYSQLLDAAAADADATKRLLHVTAFAVSSFSNSRVKERSIRKPFNPMLGETFELVREDKGFRLLTEKISHRPVRMACQAEGAAGWTFLQSPMPVQKFWGKSMELNTDGRARAFLHTQGEQYSWTLATSFLRNIIAGE</sequence>
<protein>
    <submittedName>
        <fullName evidence="1">Uncharacterized protein</fullName>
    </submittedName>
</protein>
<reference evidence="1" key="1">
    <citation type="submission" date="2024-09" db="EMBL/GenBank/DDBJ databases">
        <title>Black Yeasts Isolated from many extreme environments.</title>
        <authorList>
            <person name="Coleine C."/>
            <person name="Stajich J.E."/>
            <person name="Selbmann L."/>
        </authorList>
    </citation>
    <scope>NUCLEOTIDE SEQUENCE</scope>
    <source>
        <strain evidence="1">CCFEE 5737</strain>
    </source>
</reference>
<gene>
    <name evidence="1" type="ORF">LTS18_001638</name>
</gene>
<name>A0ACC3CSN6_9PEZI</name>
<keyword evidence="2" id="KW-1185">Reference proteome</keyword>
<organism evidence="1 2">
    <name type="scientific">Coniosporium uncinatum</name>
    <dbReference type="NCBI Taxonomy" id="93489"/>
    <lineage>
        <taxon>Eukaryota</taxon>
        <taxon>Fungi</taxon>
        <taxon>Dikarya</taxon>
        <taxon>Ascomycota</taxon>
        <taxon>Pezizomycotina</taxon>
        <taxon>Dothideomycetes</taxon>
        <taxon>Dothideomycetes incertae sedis</taxon>
        <taxon>Coniosporium</taxon>
    </lineage>
</organism>
<feature type="non-terminal residue" evidence="1">
    <location>
        <position position="310"/>
    </location>
</feature>
<comment type="caution">
    <text evidence="1">The sequence shown here is derived from an EMBL/GenBank/DDBJ whole genome shotgun (WGS) entry which is preliminary data.</text>
</comment>
<evidence type="ECO:0000313" key="2">
    <source>
        <dbReference type="Proteomes" id="UP001186974"/>
    </source>
</evidence>
<dbReference type="Proteomes" id="UP001186974">
    <property type="component" value="Unassembled WGS sequence"/>
</dbReference>
<evidence type="ECO:0000313" key="1">
    <source>
        <dbReference type="EMBL" id="KAK3044305.1"/>
    </source>
</evidence>
<accession>A0ACC3CSN6</accession>